<dbReference type="InterPro" id="IPR027824">
    <property type="entry name" value="DUF4469"/>
</dbReference>
<evidence type="ECO:0000259" key="2">
    <source>
        <dbReference type="Pfam" id="PF14848"/>
    </source>
</evidence>
<dbReference type="CDD" id="cd13833">
    <property type="entry name" value="HU_IHF_like"/>
    <property type="match status" value="1"/>
</dbReference>
<dbReference type="Proteomes" id="UP000644010">
    <property type="component" value="Unassembled WGS sequence"/>
</dbReference>
<evidence type="ECO:0000313" key="3">
    <source>
        <dbReference type="EMBL" id="MBC5645142.1"/>
    </source>
</evidence>
<dbReference type="CDD" id="cd12843">
    <property type="entry name" value="Bvu_2165_C_like"/>
    <property type="match status" value="1"/>
</dbReference>
<sequence>MSNYTKFWKVWLRLNLLTKDVDNDYTAEVSTMKNTLRNEDIAQRIVDEGSEYKYDTLLSIINQHDRVIREAVMDGYSVLTKTCQYTPRVAGSWIGSSAKFDPEKHKVTLDLILASEMRESLSHVGVEVLTVKDSGANIGLVVNTFTGLSNDVITPGDDIRIEGEKIRVSGEAEGVGVFFIASDGTEHPVTRRLTTNDPKCLLARVPSDLADGQYTLRIVTQFSNTTTLLKEPRTIEYERPLTVGNGGSGGGDRPEIE</sequence>
<evidence type="ECO:0000259" key="1">
    <source>
        <dbReference type="Pfam" id="PF14734"/>
    </source>
</evidence>
<accession>A0ABR7E5V5</accession>
<feature type="domain" description="Bvu-2165-like IHF-HU-like DNA-binding" evidence="2">
    <location>
        <begin position="8"/>
        <end position="129"/>
    </location>
</feature>
<dbReference type="Pfam" id="PF14734">
    <property type="entry name" value="DUF4469"/>
    <property type="match status" value="1"/>
</dbReference>
<gene>
    <name evidence="3" type="ORF">H8S77_19865</name>
</gene>
<name>A0ABR7E5V5_9BACT</name>
<evidence type="ECO:0000313" key="4">
    <source>
        <dbReference type="Proteomes" id="UP000644010"/>
    </source>
</evidence>
<keyword evidence="4" id="KW-1185">Reference proteome</keyword>
<dbReference type="RefSeq" id="WP_186960882.1">
    <property type="nucleotide sequence ID" value="NZ_JACOOI010000026.1"/>
</dbReference>
<proteinExistence type="predicted"/>
<feature type="domain" description="DUF4469" evidence="1">
    <location>
        <begin position="138"/>
        <end position="235"/>
    </location>
</feature>
<dbReference type="Gene3D" id="2.70.50.70">
    <property type="match status" value="1"/>
</dbReference>
<protein>
    <submittedName>
        <fullName evidence="3">DUF4469 domain-containing protein</fullName>
    </submittedName>
</protein>
<comment type="caution">
    <text evidence="3">The sequence shown here is derived from an EMBL/GenBank/DDBJ whole genome shotgun (WGS) entry which is preliminary data.</text>
</comment>
<dbReference type="Pfam" id="PF14848">
    <property type="entry name" value="HU-DNA_bdg"/>
    <property type="match status" value="1"/>
</dbReference>
<dbReference type="EMBL" id="JACOOI010000026">
    <property type="protein sequence ID" value="MBC5645142.1"/>
    <property type="molecule type" value="Genomic_DNA"/>
</dbReference>
<organism evidence="3 4">
    <name type="scientific">Parabacteroides segnis</name>
    <dbReference type="NCBI Taxonomy" id="2763058"/>
    <lineage>
        <taxon>Bacteria</taxon>
        <taxon>Pseudomonadati</taxon>
        <taxon>Bacteroidota</taxon>
        <taxon>Bacteroidia</taxon>
        <taxon>Bacteroidales</taxon>
        <taxon>Tannerellaceae</taxon>
        <taxon>Parabacteroides</taxon>
    </lineage>
</organism>
<reference evidence="3 4" key="1">
    <citation type="submission" date="2020-08" db="EMBL/GenBank/DDBJ databases">
        <title>Genome public.</title>
        <authorList>
            <person name="Liu C."/>
            <person name="Sun Q."/>
        </authorList>
    </citation>
    <scope>NUCLEOTIDE SEQUENCE [LARGE SCALE GENOMIC DNA]</scope>
    <source>
        <strain evidence="3 4">BX2</strain>
    </source>
</reference>
<dbReference type="InterPro" id="IPR049893">
    <property type="entry name" value="Bvu_2165-like_IHF-HU-DNA_bdg"/>
</dbReference>